<feature type="chain" id="PRO_5008771859" description="EGF-like domain-containing protein" evidence="2">
    <location>
        <begin position="19"/>
        <end position="606"/>
    </location>
</feature>
<sequence>MRGAAVMVMVLTVGVGWALEEGGMREGEETRRGEEEARGNQGGVSMMFPVSWMVGGGGQELRVLADSEPPLLFEVRCGKRRENCCLGHDGRRWEIWVDGGLAGQGQGRQRNKLNVSVTSMGKHAIECLLLEEEKLLHTSSTAVSFAPAGATPRLALPSALGDLLRWGSEDLWAEEEALERVRAQFFALWDAASREVCPDVANRSTCREHSCSGHGRCSDAGVCLCVGDWFGDICDHHPFLNSSYLPRELHLSSPSTCPAVVKWSIGSSGLVELLDQLQARRCEEKHPLLLDTLGLALGGQINLASLALAHALNQNRSFLLHGRWRYGSHAGCLRQGRACYFQAKLACEEERLRSNGVRVWPFKDGGAVLEHFNTREVRGGVVAAGRLRVQGLFWWTSHLLAYVTRPSSDLEAKLRALRLQLNFAPPLMGLHVRHGDACVHAAQSNTRPLCRPLADYIPAVLKLRRTYGLEAVFLSTDDEEVVEDATRWLGRHGMRVLHQPLDRSVFESSWFIEHRMEAGALDAGVITDSMLLDLLLLRECDAFVGTLSSQMSRLALSLMAHRIGVIPPFVSVEDMPWGCCSWAGESLEQKDGEAMRRVSFGYKEQL</sequence>
<evidence type="ECO:0000259" key="3">
    <source>
        <dbReference type="PROSITE" id="PS50026"/>
    </source>
</evidence>
<dbReference type="PANTHER" id="PTHR13132:SF29">
    <property type="entry name" value="ALPHA-(1,6)-FUCOSYLTRANSFERASE"/>
    <property type="match status" value="1"/>
</dbReference>
<keyword evidence="2" id="KW-0732">Signal</keyword>
<dbReference type="RefSeq" id="XP_005838269.1">
    <property type="nucleotide sequence ID" value="XM_005838212.1"/>
</dbReference>
<dbReference type="Gene3D" id="3.40.50.11350">
    <property type="match status" value="1"/>
</dbReference>
<accession>L1JSN8</accession>
<name>L1JSN8_GUITC</name>
<evidence type="ECO:0000313" key="4">
    <source>
        <dbReference type="EMBL" id="EKX51289.1"/>
    </source>
</evidence>
<dbReference type="HOGENOM" id="CLU_450915_0_0_1"/>
<dbReference type="OrthoDB" id="2014825at2759"/>
<reference evidence="6" key="2">
    <citation type="submission" date="2012-11" db="EMBL/GenBank/DDBJ databases">
        <authorList>
            <person name="Kuo A."/>
            <person name="Curtis B.A."/>
            <person name="Tanifuji G."/>
            <person name="Burki F."/>
            <person name="Gruber A."/>
            <person name="Irimia M."/>
            <person name="Maruyama S."/>
            <person name="Arias M.C."/>
            <person name="Ball S.G."/>
            <person name="Gile G.H."/>
            <person name="Hirakawa Y."/>
            <person name="Hopkins J.F."/>
            <person name="Rensing S.A."/>
            <person name="Schmutz J."/>
            <person name="Symeonidi A."/>
            <person name="Elias M."/>
            <person name="Eveleigh R.J."/>
            <person name="Herman E.K."/>
            <person name="Klute M.J."/>
            <person name="Nakayama T."/>
            <person name="Obornik M."/>
            <person name="Reyes-Prieto A."/>
            <person name="Armbrust E.V."/>
            <person name="Aves S.J."/>
            <person name="Beiko R.G."/>
            <person name="Coutinho P."/>
            <person name="Dacks J.B."/>
            <person name="Durnford D.G."/>
            <person name="Fast N.M."/>
            <person name="Green B.R."/>
            <person name="Grisdale C."/>
            <person name="Hempe F."/>
            <person name="Henrissat B."/>
            <person name="Hoppner M.P."/>
            <person name="Ishida K.-I."/>
            <person name="Kim E."/>
            <person name="Koreny L."/>
            <person name="Kroth P.G."/>
            <person name="Liu Y."/>
            <person name="Malik S.-B."/>
            <person name="Maier U.G."/>
            <person name="McRose D."/>
            <person name="Mock T."/>
            <person name="Neilson J.A."/>
            <person name="Onodera N.T."/>
            <person name="Poole A.M."/>
            <person name="Pritham E.J."/>
            <person name="Richards T.A."/>
            <person name="Rocap G."/>
            <person name="Roy S.W."/>
            <person name="Sarai C."/>
            <person name="Schaack S."/>
            <person name="Shirato S."/>
            <person name="Slamovits C.H."/>
            <person name="Spencer D.F."/>
            <person name="Suzuki S."/>
            <person name="Worden A.Z."/>
            <person name="Zauner S."/>
            <person name="Barry K."/>
            <person name="Bell C."/>
            <person name="Bharti A.K."/>
            <person name="Crow J.A."/>
            <person name="Grimwood J."/>
            <person name="Kramer R."/>
            <person name="Lindquist E."/>
            <person name="Lucas S."/>
            <person name="Salamov A."/>
            <person name="McFadden G.I."/>
            <person name="Lane C.E."/>
            <person name="Keeling P.J."/>
            <person name="Gray M.W."/>
            <person name="Grigoriev I.V."/>
            <person name="Archibald J.M."/>
        </authorList>
    </citation>
    <scope>NUCLEOTIDE SEQUENCE</scope>
    <source>
        <strain evidence="6">CCMP2712</strain>
    </source>
</reference>
<evidence type="ECO:0000313" key="5">
    <source>
        <dbReference type="EnsemblProtists" id="EKX51289"/>
    </source>
</evidence>
<reference evidence="5" key="3">
    <citation type="submission" date="2016-03" db="UniProtKB">
        <authorList>
            <consortium name="EnsemblProtists"/>
        </authorList>
    </citation>
    <scope>IDENTIFICATION</scope>
</reference>
<evidence type="ECO:0000313" key="6">
    <source>
        <dbReference type="Proteomes" id="UP000011087"/>
    </source>
</evidence>
<gene>
    <name evidence="4" type="ORF">GUITHDRAFT_103205</name>
</gene>
<comment type="caution">
    <text evidence="1">Lacks conserved residue(s) required for the propagation of feature annotation.</text>
</comment>
<dbReference type="InterPro" id="IPR045573">
    <property type="entry name" value="Fut8_N_cat"/>
</dbReference>
<dbReference type="PROSITE" id="PS50026">
    <property type="entry name" value="EGF_3"/>
    <property type="match status" value="1"/>
</dbReference>
<dbReference type="Pfam" id="PF19745">
    <property type="entry name" value="FUT8_N_cat"/>
    <property type="match status" value="1"/>
</dbReference>
<organism evidence="4">
    <name type="scientific">Guillardia theta (strain CCMP2712)</name>
    <name type="common">Cryptophyte</name>
    <dbReference type="NCBI Taxonomy" id="905079"/>
    <lineage>
        <taxon>Eukaryota</taxon>
        <taxon>Cryptophyceae</taxon>
        <taxon>Pyrenomonadales</taxon>
        <taxon>Geminigeraceae</taxon>
        <taxon>Guillardia</taxon>
    </lineage>
</organism>
<keyword evidence="1" id="KW-1015">Disulfide bond</keyword>
<reference evidence="4 6" key="1">
    <citation type="journal article" date="2012" name="Nature">
        <title>Algal genomes reveal evolutionary mosaicism and the fate of nucleomorphs.</title>
        <authorList>
            <consortium name="DOE Joint Genome Institute"/>
            <person name="Curtis B.A."/>
            <person name="Tanifuji G."/>
            <person name="Burki F."/>
            <person name="Gruber A."/>
            <person name="Irimia M."/>
            <person name="Maruyama S."/>
            <person name="Arias M.C."/>
            <person name="Ball S.G."/>
            <person name="Gile G.H."/>
            <person name="Hirakawa Y."/>
            <person name="Hopkins J.F."/>
            <person name="Kuo A."/>
            <person name="Rensing S.A."/>
            <person name="Schmutz J."/>
            <person name="Symeonidi A."/>
            <person name="Elias M."/>
            <person name="Eveleigh R.J."/>
            <person name="Herman E.K."/>
            <person name="Klute M.J."/>
            <person name="Nakayama T."/>
            <person name="Obornik M."/>
            <person name="Reyes-Prieto A."/>
            <person name="Armbrust E.V."/>
            <person name="Aves S.J."/>
            <person name="Beiko R.G."/>
            <person name="Coutinho P."/>
            <person name="Dacks J.B."/>
            <person name="Durnford D.G."/>
            <person name="Fast N.M."/>
            <person name="Green B.R."/>
            <person name="Grisdale C.J."/>
            <person name="Hempel F."/>
            <person name="Henrissat B."/>
            <person name="Hoppner M.P."/>
            <person name="Ishida K."/>
            <person name="Kim E."/>
            <person name="Koreny L."/>
            <person name="Kroth P.G."/>
            <person name="Liu Y."/>
            <person name="Malik S.B."/>
            <person name="Maier U.G."/>
            <person name="McRose D."/>
            <person name="Mock T."/>
            <person name="Neilson J.A."/>
            <person name="Onodera N.T."/>
            <person name="Poole A.M."/>
            <person name="Pritham E.J."/>
            <person name="Richards T.A."/>
            <person name="Rocap G."/>
            <person name="Roy S.W."/>
            <person name="Sarai C."/>
            <person name="Schaack S."/>
            <person name="Shirato S."/>
            <person name="Slamovits C.H."/>
            <person name="Spencer D.F."/>
            <person name="Suzuki S."/>
            <person name="Worden A.Z."/>
            <person name="Zauner S."/>
            <person name="Barry K."/>
            <person name="Bell C."/>
            <person name="Bharti A.K."/>
            <person name="Crow J.A."/>
            <person name="Grimwood J."/>
            <person name="Kramer R."/>
            <person name="Lindquist E."/>
            <person name="Lucas S."/>
            <person name="Salamov A."/>
            <person name="McFadden G.I."/>
            <person name="Lane C.E."/>
            <person name="Keeling P.J."/>
            <person name="Gray M.W."/>
            <person name="Grigoriev I.V."/>
            <person name="Archibald J.M."/>
        </authorList>
    </citation>
    <scope>NUCLEOTIDE SEQUENCE</scope>
    <source>
        <strain evidence="4 6">CCMP2712</strain>
    </source>
</reference>
<dbReference type="PROSITE" id="PS00022">
    <property type="entry name" value="EGF_1"/>
    <property type="match status" value="1"/>
</dbReference>
<dbReference type="PANTHER" id="PTHR13132">
    <property type="entry name" value="ALPHA- 1,6 -FUCOSYLTRANSFERASE"/>
    <property type="match status" value="1"/>
</dbReference>
<evidence type="ECO:0000256" key="1">
    <source>
        <dbReference type="PROSITE-ProRule" id="PRU00076"/>
    </source>
</evidence>
<feature type="domain" description="EGF-like" evidence="3">
    <location>
        <begin position="202"/>
        <end position="235"/>
    </location>
</feature>
<dbReference type="KEGG" id="gtt:GUITHDRAFT_103205"/>
<keyword evidence="1" id="KW-0245">EGF-like domain</keyword>
<dbReference type="EMBL" id="JH992976">
    <property type="protein sequence ID" value="EKX51289.1"/>
    <property type="molecule type" value="Genomic_DNA"/>
</dbReference>
<evidence type="ECO:0000256" key="2">
    <source>
        <dbReference type="SAM" id="SignalP"/>
    </source>
</evidence>
<dbReference type="GO" id="GO:0046921">
    <property type="term" value="F:alpha-(1-&gt;6)-fucosyltransferase activity"/>
    <property type="evidence" value="ECO:0007669"/>
    <property type="project" value="TreeGrafter"/>
</dbReference>
<dbReference type="EnsemblProtists" id="EKX51289">
    <property type="protein sequence ID" value="EKX51289"/>
    <property type="gene ID" value="GUITHDRAFT_103205"/>
</dbReference>
<dbReference type="PaxDb" id="55529-EKX51289"/>
<keyword evidence="6" id="KW-1185">Reference proteome</keyword>
<dbReference type="GeneID" id="17307719"/>
<protein>
    <recommendedName>
        <fullName evidence="3">EGF-like domain-containing protein</fullName>
    </recommendedName>
</protein>
<feature type="disulfide bond" evidence="1">
    <location>
        <begin position="225"/>
        <end position="234"/>
    </location>
</feature>
<dbReference type="GO" id="GO:0006487">
    <property type="term" value="P:protein N-linked glycosylation"/>
    <property type="evidence" value="ECO:0007669"/>
    <property type="project" value="TreeGrafter"/>
</dbReference>
<dbReference type="AlphaFoldDB" id="L1JSN8"/>
<dbReference type="Proteomes" id="UP000011087">
    <property type="component" value="Unassembled WGS sequence"/>
</dbReference>
<proteinExistence type="predicted"/>
<dbReference type="InterPro" id="IPR000742">
    <property type="entry name" value="EGF"/>
</dbReference>
<feature type="signal peptide" evidence="2">
    <location>
        <begin position="1"/>
        <end position="18"/>
    </location>
</feature>